<organism evidence="1 2">
    <name type="scientific">Cylindrobasidium torrendii FP15055 ss-10</name>
    <dbReference type="NCBI Taxonomy" id="1314674"/>
    <lineage>
        <taxon>Eukaryota</taxon>
        <taxon>Fungi</taxon>
        <taxon>Dikarya</taxon>
        <taxon>Basidiomycota</taxon>
        <taxon>Agaricomycotina</taxon>
        <taxon>Agaricomycetes</taxon>
        <taxon>Agaricomycetidae</taxon>
        <taxon>Agaricales</taxon>
        <taxon>Marasmiineae</taxon>
        <taxon>Physalacriaceae</taxon>
        <taxon>Cylindrobasidium</taxon>
    </lineage>
</organism>
<keyword evidence="2" id="KW-1185">Reference proteome</keyword>
<protein>
    <submittedName>
        <fullName evidence="1">Uncharacterized protein</fullName>
    </submittedName>
</protein>
<gene>
    <name evidence="1" type="ORF">CYLTODRAFT_459987</name>
</gene>
<accession>A0A0D7ATH1</accession>
<proteinExistence type="predicted"/>
<sequence length="129" mass="14235">MSSAHFFADADIGQRALVYALVAQLSRRLTILSLVSSLSTGPQKIRSSNPHPGIAHLCAMDAADDFHHLSQGNWYNLQRDPFDWTPERHSSLSMLASDTASPSPRTASQRLIDIAHSFAHLEHGFTSMH</sequence>
<evidence type="ECO:0000313" key="2">
    <source>
        <dbReference type="Proteomes" id="UP000054007"/>
    </source>
</evidence>
<reference evidence="1 2" key="1">
    <citation type="journal article" date="2015" name="Fungal Genet. Biol.">
        <title>Evolution of novel wood decay mechanisms in Agaricales revealed by the genome sequences of Fistulina hepatica and Cylindrobasidium torrendii.</title>
        <authorList>
            <person name="Floudas D."/>
            <person name="Held B.W."/>
            <person name="Riley R."/>
            <person name="Nagy L.G."/>
            <person name="Koehler G."/>
            <person name="Ransdell A.S."/>
            <person name="Younus H."/>
            <person name="Chow J."/>
            <person name="Chiniquy J."/>
            <person name="Lipzen A."/>
            <person name="Tritt A."/>
            <person name="Sun H."/>
            <person name="Haridas S."/>
            <person name="LaButti K."/>
            <person name="Ohm R.A."/>
            <person name="Kues U."/>
            <person name="Blanchette R.A."/>
            <person name="Grigoriev I.V."/>
            <person name="Minto R.E."/>
            <person name="Hibbett D.S."/>
        </authorList>
    </citation>
    <scope>NUCLEOTIDE SEQUENCE [LARGE SCALE GENOMIC DNA]</scope>
    <source>
        <strain evidence="1 2">FP15055 ss-10</strain>
    </source>
</reference>
<dbReference type="EMBL" id="KN880986">
    <property type="protein sequence ID" value="KIY61285.1"/>
    <property type="molecule type" value="Genomic_DNA"/>
</dbReference>
<evidence type="ECO:0000313" key="1">
    <source>
        <dbReference type="EMBL" id="KIY61285.1"/>
    </source>
</evidence>
<name>A0A0D7ATH1_9AGAR</name>
<dbReference type="AlphaFoldDB" id="A0A0D7ATH1"/>
<dbReference type="Proteomes" id="UP000054007">
    <property type="component" value="Unassembled WGS sequence"/>
</dbReference>